<reference evidence="2 3" key="1">
    <citation type="submission" date="2017-03" db="EMBL/GenBank/DDBJ databases">
        <title>Genome sequence of Sphingomonas mucosissima DSM 17494.</title>
        <authorList>
            <person name="Poehlein A."/>
            <person name="Wuebbeler J.H."/>
            <person name="Steinbuechel A."/>
            <person name="Daniel R."/>
        </authorList>
    </citation>
    <scope>NUCLEOTIDE SEQUENCE [LARGE SCALE GENOMIC DNA]</scope>
    <source>
        <strain evidence="2 3">DSM 17494</strain>
    </source>
</reference>
<protein>
    <submittedName>
        <fullName evidence="2">Uncharacterized protein</fullName>
    </submittedName>
</protein>
<dbReference type="AlphaFoldDB" id="A0A245ZSD1"/>
<comment type="caution">
    <text evidence="2">The sequence shown here is derived from an EMBL/GenBank/DDBJ whole genome shotgun (WGS) entry which is preliminary data.</text>
</comment>
<accession>A0A245ZSD1</accession>
<feature type="region of interest" description="Disordered" evidence="1">
    <location>
        <begin position="1"/>
        <end position="67"/>
    </location>
</feature>
<sequence>MLRSSNPLEPTTASFGATDIPRKPNYDFERREREKTKAAESAKKAQAKAEKRAAEKGASDADQSGGS</sequence>
<organism evidence="2 3">
    <name type="scientific">Sphingomonas mucosissima</name>
    <dbReference type="NCBI Taxonomy" id="370959"/>
    <lineage>
        <taxon>Bacteria</taxon>
        <taxon>Pseudomonadati</taxon>
        <taxon>Pseudomonadota</taxon>
        <taxon>Alphaproteobacteria</taxon>
        <taxon>Sphingomonadales</taxon>
        <taxon>Sphingomonadaceae</taxon>
        <taxon>Sphingomonas</taxon>
    </lineage>
</organism>
<proteinExistence type="predicted"/>
<feature type="compositionally biased region" description="Basic and acidic residues" evidence="1">
    <location>
        <begin position="20"/>
        <end position="59"/>
    </location>
</feature>
<evidence type="ECO:0000256" key="1">
    <source>
        <dbReference type="SAM" id="MobiDB-lite"/>
    </source>
</evidence>
<evidence type="ECO:0000313" key="3">
    <source>
        <dbReference type="Proteomes" id="UP000197783"/>
    </source>
</evidence>
<evidence type="ECO:0000313" key="2">
    <source>
        <dbReference type="EMBL" id="OWK32648.1"/>
    </source>
</evidence>
<gene>
    <name evidence="2" type="ORF">SPMU_09870</name>
</gene>
<name>A0A245ZSD1_9SPHN</name>
<keyword evidence="3" id="KW-1185">Reference proteome</keyword>
<dbReference type="EMBL" id="NBBJ01000001">
    <property type="protein sequence ID" value="OWK32648.1"/>
    <property type="molecule type" value="Genomic_DNA"/>
</dbReference>
<dbReference type="Proteomes" id="UP000197783">
    <property type="component" value="Unassembled WGS sequence"/>
</dbReference>
<feature type="compositionally biased region" description="Polar residues" evidence="1">
    <location>
        <begin position="1"/>
        <end position="15"/>
    </location>
</feature>